<protein>
    <recommendedName>
        <fullName evidence="4">RNHCP domain-containing protein</fullName>
    </recommendedName>
</protein>
<reference evidence="3" key="1">
    <citation type="journal article" date="2019" name="Int. J. Syst. Evol. Microbiol.">
        <title>The Global Catalogue of Microorganisms (GCM) 10K type strain sequencing project: providing services to taxonomists for standard genome sequencing and annotation.</title>
        <authorList>
            <consortium name="The Broad Institute Genomics Platform"/>
            <consortium name="The Broad Institute Genome Sequencing Center for Infectious Disease"/>
            <person name="Wu L."/>
            <person name="Ma J."/>
        </authorList>
    </citation>
    <scope>NUCLEOTIDE SEQUENCE [LARGE SCALE GENOMIC DNA]</scope>
    <source>
        <strain evidence="3">TBRC 7912</strain>
    </source>
</reference>
<feature type="compositionally biased region" description="Basic residues" evidence="1">
    <location>
        <begin position="21"/>
        <end position="33"/>
    </location>
</feature>
<comment type="caution">
    <text evidence="2">The sequence shown here is derived from an EMBL/GenBank/DDBJ whole genome shotgun (WGS) entry which is preliminary data.</text>
</comment>
<evidence type="ECO:0000313" key="2">
    <source>
        <dbReference type="EMBL" id="MFC3986812.1"/>
    </source>
</evidence>
<evidence type="ECO:0000256" key="1">
    <source>
        <dbReference type="SAM" id="MobiDB-lite"/>
    </source>
</evidence>
<name>A0ABV8FHZ0_9ACTN</name>
<gene>
    <name evidence="2" type="ORF">ACFOYY_42250</name>
</gene>
<sequence length="164" mass="18112">MTRAVLDQPALWEPEPEPARPPRRPTHTPRPRRTRESQAEPCDPACLTCGKPEGRGLCSPRCSVTCVHVAQADLVEVCLVTVHVTARVVVGIHGAEPGRRLAAVTCPFCERLHWHAAQYGRRYRVAPCGRPYIVTLARPRIGPQEAPRGTETGGTMPHTQRDHP</sequence>
<evidence type="ECO:0000313" key="3">
    <source>
        <dbReference type="Proteomes" id="UP001595698"/>
    </source>
</evidence>
<evidence type="ECO:0008006" key="4">
    <source>
        <dbReference type="Google" id="ProtNLM"/>
    </source>
</evidence>
<feature type="region of interest" description="Disordered" evidence="1">
    <location>
        <begin position="1"/>
        <end position="41"/>
    </location>
</feature>
<dbReference type="EMBL" id="JBHSBC010000067">
    <property type="protein sequence ID" value="MFC3986812.1"/>
    <property type="molecule type" value="Genomic_DNA"/>
</dbReference>
<organism evidence="2 3">
    <name type="scientific">Streptosporangium jomthongense</name>
    <dbReference type="NCBI Taxonomy" id="1193683"/>
    <lineage>
        <taxon>Bacteria</taxon>
        <taxon>Bacillati</taxon>
        <taxon>Actinomycetota</taxon>
        <taxon>Actinomycetes</taxon>
        <taxon>Streptosporangiales</taxon>
        <taxon>Streptosporangiaceae</taxon>
        <taxon>Streptosporangium</taxon>
    </lineage>
</organism>
<keyword evidence="3" id="KW-1185">Reference proteome</keyword>
<accession>A0ABV8FHZ0</accession>
<dbReference type="RefSeq" id="WP_386197160.1">
    <property type="nucleotide sequence ID" value="NZ_JBHSBC010000067.1"/>
</dbReference>
<dbReference type="Proteomes" id="UP001595698">
    <property type="component" value="Unassembled WGS sequence"/>
</dbReference>
<proteinExistence type="predicted"/>
<feature type="region of interest" description="Disordered" evidence="1">
    <location>
        <begin position="140"/>
        <end position="164"/>
    </location>
</feature>